<feature type="binding site" evidence="8">
    <location>
        <position position="248"/>
    </location>
    <ligand>
        <name>L-glutamine</name>
        <dbReference type="ChEBI" id="CHEBI:58359"/>
    </ligand>
</feature>
<keyword evidence="8" id="KW-0055">Arginine biosynthesis</keyword>
<evidence type="ECO:0000256" key="5">
    <source>
        <dbReference type="ARBA" id="ARBA00022840"/>
    </source>
</evidence>
<feature type="active site" evidence="8">
    <location>
        <position position="331"/>
    </location>
</feature>
<proteinExistence type="inferred from homology"/>
<keyword evidence="3 8" id="KW-0436">Ligase</keyword>
<keyword evidence="8" id="KW-0665">Pyrimidine biosynthesis</keyword>
<dbReference type="GO" id="GO:0004088">
    <property type="term" value="F:carbamoyl-phosphate synthase (glutamine-hydrolyzing) activity"/>
    <property type="evidence" value="ECO:0007669"/>
    <property type="project" value="UniProtKB-UniRule"/>
</dbReference>
<keyword evidence="6 8" id="KW-0315">Glutamine amidotransferase</keyword>
<evidence type="ECO:0000259" key="9">
    <source>
        <dbReference type="SMART" id="SM01097"/>
    </source>
</evidence>
<dbReference type="Gene3D" id="3.50.30.20">
    <property type="entry name" value="Carbamoyl-phosphate synthase small subunit, N-terminal domain"/>
    <property type="match status" value="1"/>
</dbReference>
<dbReference type="InterPro" id="IPR029062">
    <property type="entry name" value="Class_I_gatase-like"/>
</dbReference>
<keyword evidence="5 8" id="KW-0067">ATP-binding</keyword>
<sequence>MNSILVLEDGSVFEGKALGLKGTTWGELVFTTGMTGYQETITDPSYAGQIVVMTYPLIGNYGFFEEFTESERPALRGLVVREAWEDPQGSSGENLDGYLKRHGIIGIDEIDTRALAKRIRDGGVMKAVISTELEAEEALKLLHEVPALEDQELVKAVTTKEIRTYGREDGMPVAVLDLGAKKSIIKSLVEKGFRVTVFPADTPAKVLVDFDPVGIVISNGPGDPKKADYAVRATRELLGKLPLFGICLGHQIIALALGANTYKLKFGHRGCNHPVKDLRKDKVYITSQNHGFAVDPKTLPEGAEVTFVNVNDGTVEGLWMPEYGAFSVQFHPEASPGPLDTGHLFDEFIALAKGGIKNA</sequence>
<dbReference type="PRINTS" id="PR00096">
    <property type="entry name" value="GATASE"/>
</dbReference>
<comment type="subunit">
    <text evidence="8">Composed of two chains; the small (or glutamine) chain promotes the hydrolysis of glutamine to ammonia, which is used by the large (or ammonia) chain to synthesize carbamoyl phosphate. Tetramer of heterodimers (alpha,beta)4.</text>
</comment>
<comment type="pathway">
    <text evidence="8">Pyrimidine metabolism; UMP biosynthesis via de novo pathway; (S)-dihydroorotate from bicarbonate: step 1/3.</text>
</comment>
<dbReference type="GO" id="GO:0004359">
    <property type="term" value="F:glutaminase activity"/>
    <property type="evidence" value="ECO:0007669"/>
    <property type="project" value="RHEA"/>
</dbReference>
<dbReference type="GO" id="GO:0006526">
    <property type="term" value="P:L-arginine biosynthetic process"/>
    <property type="evidence" value="ECO:0007669"/>
    <property type="project" value="UniProtKB-UniRule"/>
</dbReference>
<dbReference type="InterPro" id="IPR002474">
    <property type="entry name" value="CarbamoylP_synth_ssu_N"/>
</dbReference>
<dbReference type="PANTHER" id="PTHR43418">
    <property type="entry name" value="MULTIFUNCTIONAL TRYPTOPHAN BIOSYNTHESIS PROTEIN-RELATED"/>
    <property type="match status" value="1"/>
</dbReference>
<dbReference type="SUPFAM" id="SSF52317">
    <property type="entry name" value="Class I glutamine amidotransferase-like"/>
    <property type="match status" value="1"/>
</dbReference>
<feature type="active site" evidence="8">
    <location>
        <position position="333"/>
    </location>
</feature>
<accession>A0A1M7M048</accession>
<feature type="binding site" evidence="8">
    <location>
        <position position="289"/>
    </location>
    <ligand>
        <name>L-glutamine</name>
        <dbReference type="ChEBI" id="CHEBI:58359"/>
    </ligand>
</feature>
<comment type="pathway">
    <text evidence="1 8">Amino-acid biosynthesis; L-arginine biosynthesis; carbamoyl phosphate from bicarbonate: step 1/1.</text>
</comment>
<evidence type="ECO:0000256" key="2">
    <source>
        <dbReference type="ARBA" id="ARBA00007800"/>
    </source>
</evidence>
<dbReference type="CDD" id="cd01744">
    <property type="entry name" value="GATase1_CPSase"/>
    <property type="match status" value="1"/>
</dbReference>
<comment type="similarity">
    <text evidence="2 8">Belongs to the CarA family.</text>
</comment>
<feature type="binding site" evidence="8">
    <location>
        <position position="291"/>
    </location>
    <ligand>
        <name>L-glutamine</name>
        <dbReference type="ChEBI" id="CHEBI:58359"/>
    </ligand>
</feature>
<name>A0A1M7M048_9FIRM</name>
<dbReference type="AlphaFoldDB" id="A0A1M7M048"/>
<dbReference type="GO" id="GO:0044205">
    <property type="term" value="P:'de novo' UMP biosynthetic process"/>
    <property type="evidence" value="ECO:0007669"/>
    <property type="project" value="UniProtKB-UniRule"/>
</dbReference>
<dbReference type="Pfam" id="PF00988">
    <property type="entry name" value="CPSase_sm_chain"/>
    <property type="match status" value="1"/>
</dbReference>
<dbReference type="Pfam" id="PF00117">
    <property type="entry name" value="GATase"/>
    <property type="match status" value="1"/>
</dbReference>
<dbReference type="STRING" id="447595.SAMN05660826_02127"/>
<feature type="domain" description="Carbamoyl-phosphate synthase small subunit N-terminal" evidence="9">
    <location>
        <begin position="1"/>
        <end position="130"/>
    </location>
</feature>
<evidence type="ECO:0000256" key="3">
    <source>
        <dbReference type="ARBA" id="ARBA00022598"/>
    </source>
</evidence>
<dbReference type="UniPathway" id="UPA00070">
    <property type="reaction ID" value="UER00115"/>
</dbReference>
<evidence type="ECO:0000313" key="11">
    <source>
        <dbReference type="Proteomes" id="UP000184375"/>
    </source>
</evidence>
<dbReference type="PANTHER" id="PTHR43418:SF7">
    <property type="entry name" value="CARBAMOYL-PHOSPHATE SYNTHASE SMALL CHAIN"/>
    <property type="match status" value="1"/>
</dbReference>
<comment type="function">
    <text evidence="8">Small subunit of the glutamine-dependent carbamoyl phosphate synthetase (CPSase). CPSase catalyzes the formation of carbamoyl phosphate from the ammonia moiety of glutamine, carbonate, and phosphate donated by ATP, constituting the first step of 2 biosynthetic pathways, one leading to arginine and/or urea and the other to pyrimidine nucleotides. The small subunit (glutamine amidotransferase) binds and cleaves glutamine to supply the large subunit with the substrate ammonia.</text>
</comment>
<evidence type="ECO:0000256" key="8">
    <source>
        <dbReference type="HAMAP-Rule" id="MF_01209"/>
    </source>
</evidence>
<feature type="active site" description="Nucleophile" evidence="8">
    <location>
        <position position="247"/>
    </location>
</feature>
<dbReference type="HAMAP" id="MF_01209">
    <property type="entry name" value="CPSase_S_chain"/>
    <property type="match status" value="1"/>
</dbReference>
<gene>
    <name evidence="8" type="primary">carA</name>
    <name evidence="10" type="ORF">SAMN05660826_02127</name>
</gene>
<dbReference type="UniPathway" id="UPA00068">
    <property type="reaction ID" value="UER00171"/>
</dbReference>
<keyword evidence="11" id="KW-1185">Reference proteome</keyword>
<dbReference type="InterPro" id="IPR035686">
    <property type="entry name" value="CPSase_GATase1"/>
</dbReference>
<dbReference type="InterPro" id="IPR050472">
    <property type="entry name" value="Anth_synth/Amidotransfase"/>
</dbReference>
<dbReference type="PRINTS" id="PR00097">
    <property type="entry name" value="ANTSNTHASEII"/>
</dbReference>
<reference evidence="11" key="1">
    <citation type="submission" date="2016-11" db="EMBL/GenBank/DDBJ databases">
        <authorList>
            <person name="Varghese N."/>
            <person name="Submissions S."/>
        </authorList>
    </citation>
    <scope>NUCLEOTIDE SEQUENCE [LARGE SCALE GENOMIC DNA]</scope>
    <source>
        <strain evidence="11">DSM 18802</strain>
    </source>
</reference>
<dbReference type="NCBIfam" id="NF009475">
    <property type="entry name" value="PRK12838.1"/>
    <property type="match status" value="1"/>
</dbReference>
<dbReference type="OrthoDB" id="9804328at2"/>
<evidence type="ECO:0000256" key="7">
    <source>
        <dbReference type="ARBA" id="ARBA00048816"/>
    </source>
</evidence>
<evidence type="ECO:0000256" key="4">
    <source>
        <dbReference type="ARBA" id="ARBA00022741"/>
    </source>
</evidence>
<feature type="binding site" evidence="8">
    <location>
        <position position="220"/>
    </location>
    <ligand>
        <name>L-glutamine</name>
        <dbReference type="ChEBI" id="CHEBI:58359"/>
    </ligand>
</feature>
<feature type="binding site" evidence="8">
    <location>
        <position position="251"/>
    </location>
    <ligand>
        <name>L-glutamine</name>
        <dbReference type="ChEBI" id="CHEBI:58359"/>
    </ligand>
</feature>
<dbReference type="Proteomes" id="UP000184375">
    <property type="component" value="Unassembled WGS sequence"/>
</dbReference>
<dbReference type="EMBL" id="FRCR01000016">
    <property type="protein sequence ID" value="SHM84041.1"/>
    <property type="molecule type" value="Genomic_DNA"/>
</dbReference>
<evidence type="ECO:0000313" key="10">
    <source>
        <dbReference type="EMBL" id="SHM84041.1"/>
    </source>
</evidence>
<keyword evidence="4 8" id="KW-0547">Nucleotide-binding</keyword>
<dbReference type="InterPro" id="IPR017926">
    <property type="entry name" value="GATASE"/>
</dbReference>
<comment type="catalytic activity">
    <reaction evidence="8">
        <text>L-glutamine + H2O = L-glutamate + NH4(+)</text>
        <dbReference type="Rhea" id="RHEA:15889"/>
        <dbReference type="ChEBI" id="CHEBI:15377"/>
        <dbReference type="ChEBI" id="CHEBI:28938"/>
        <dbReference type="ChEBI" id="CHEBI:29985"/>
        <dbReference type="ChEBI" id="CHEBI:58359"/>
    </reaction>
</comment>
<dbReference type="Gene3D" id="3.40.50.880">
    <property type="match status" value="1"/>
</dbReference>
<feature type="binding site" evidence="8">
    <location>
        <position position="45"/>
    </location>
    <ligand>
        <name>L-glutamine</name>
        <dbReference type="ChEBI" id="CHEBI:58359"/>
    </ligand>
</feature>
<dbReference type="SUPFAM" id="SSF52021">
    <property type="entry name" value="Carbamoyl phosphate synthetase, small subunit N-terminal domain"/>
    <property type="match status" value="1"/>
</dbReference>
<evidence type="ECO:0000256" key="1">
    <source>
        <dbReference type="ARBA" id="ARBA00005077"/>
    </source>
</evidence>
<dbReference type="InterPro" id="IPR036480">
    <property type="entry name" value="CarbP_synth_ssu_N_sf"/>
</dbReference>
<feature type="region of interest" description="CPSase" evidence="8">
    <location>
        <begin position="1"/>
        <end position="167"/>
    </location>
</feature>
<feature type="binding site" evidence="8">
    <location>
        <position position="222"/>
    </location>
    <ligand>
        <name>L-glutamine</name>
        <dbReference type="ChEBI" id="CHEBI:58359"/>
    </ligand>
</feature>
<dbReference type="GO" id="GO:0005524">
    <property type="term" value="F:ATP binding"/>
    <property type="evidence" value="ECO:0007669"/>
    <property type="project" value="UniProtKB-UniRule"/>
</dbReference>
<comment type="catalytic activity">
    <reaction evidence="7 8">
        <text>hydrogencarbonate + L-glutamine + 2 ATP + H2O = carbamoyl phosphate + L-glutamate + 2 ADP + phosphate + 2 H(+)</text>
        <dbReference type="Rhea" id="RHEA:18633"/>
        <dbReference type="ChEBI" id="CHEBI:15377"/>
        <dbReference type="ChEBI" id="CHEBI:15378"/>
        <dbReference type="ChEBI" id="CHEBI:17544"/>
        <dbReference type="ChEBI" id="CHEBI:29985"/>
        <dbReference type="ChEBI" id="CHEBI:30616"/>
        <dbReference type="ChEBI" id="CHEBI:43474"/>
        <dbReference type="ChEBI" id="CHEBI:58228"/>
        <dbReference type="ChEBI" id="CHEBI:58359"/>
        <dbReference type="ChEBI" id="CHEBI:456216"/>
        <dbReference type="EC" id="6.3.5.5"/>
    </reaction>
</comment>
<evidence type="ECO:0000256" key="6">
    <source>
        <dbReference type="ARBA" id="ARBA00022962"/>
    </source>
</evidence>
<dbReference type="PROSITE" id="PS51273">
    <property type="entry name" value="GATASE_TYPE_1"/>
    <property type="match status" value="1"/>
</dbReference>
<protein>
    <recommendedName>
        <fullName evidence="8">Carbamoyl phosphate synthase small chain</fullName>
        <ecNumber evidence="8">6.3.5.5</ecNumber>
    </recommendedName>
    <alternativeName>
        <fullName evidence="8">Carbamoyl phosphate synthetase glutamine chain</fullName>
    </alternativeName>
</protein>
<keyword evidence="8" id="KW-0028">Amino-acid biosynthesis</keyword>
<dbReference type="GO" id="GO:0006207">
    <property type="term" value="P:'de novo' pyrimidine nucleobase biosynthetic process"/>
    <property type="evidence" value="ECO:0007669"/>
    <property type="project" value="InterPro"/>
</dbReference>
<dbReference type="GO" id="GO:0006541">
    <property type="term" value="P:glutamine metabolic process"/>
    <property type="evidence" value="ECO:0007669"/>
    <property type="project" value="InterPro"/>
</dbReference>
<dbReference type="InterPro" id="IPR006274">
    <property type="entry name" value="CarbamoylP_synth_ssu"/>
</dbReference>
<organism evidence="10 11">
    <name type="scientific">Caldanaerovirga acetigignens</name>
    <dbReference type="NCBI Taxonomy" id="447595"/>
    <lineage>
        <taxon>Bacteria</taxon>
        <taxon>Bacillati</taxon>
        <taxon>Bacillota</taxon>
        <taxon>Clostridia</taxon>
        <taxon>Thermosediminibacterales</taxon>
        <taxon>Thermosediminibacteraceae</taxon>
        <taxon>Caldanaerovirga</taxon>
    </lineage>
</organism>
<feature type="binding site" evidence="8">
    <location>
        <position position="292"/>
    </location>
    <ligand>
        <name>L-glutamine</name>
        <dbReference type="ChEBI" id="CHEBI:58359"/>
    </ligand>
</feature>
<dbReference type="EC" id="6.3.5.5" evidence="8"/>
<dbReference type="SMART" id="SM01097">
    <property type="entry name" value="CPSase_sm_chain"/>
    <property type="match status" value="1"/>
</dbReference>
<dbReference type="RefSeq" id="WP_073258260.1">
    <property type="nucleotide sequence ID" value="NZ_FRCR01000016.1"/>
</dbReference>
<dbReference type="NCBIfam" id="TIGR01368">
    <property type="entry name" value="CPSaseIIsmall"/>
    <property type="match status" value="1"/>
</dbReference>
<dbReference type="PRINTS" id="PR00099">
    <property type="entry name" value="CPSGATASE"/>
</dbReference>